<dbReference type="Proteomes" id="UP000501690">
    <property type="component" value="Linkage Group LG3"/>
</dbReference>
<feature type="region of interest" description="Disordered" evidence="1">
    <location>
        <begin position="1"/>
        <end position="36"/>
    </location>
</feature>
<proteinExistence type="predicted"/>
<dbReference type="AlphaFoldDB" id="A0A4D6LC75"/>
<dbReference type="EMBL" id="CP039347">
    <property type="protein sequence ID" value="QCD86159.1"/>
    <property type="molecule type" value="Genomic_DNA"/>
</dbReference>
<feature type="compositionally biased region" description="Low complexity" evidence="1">
    <location>
        <begin position="1"/>
        <end position="26"/>
    </location>
</feature>
<evidence type="ECO:0000313" key="3">
    <source>
        <dbReference type="Proteomes" id="UP000501690"/>
    </source>
</evidence>
<organism evidence="2 3">
    <name type="scientific">Vigna unguiculata</name>
    <name type="common">Cowpea</name>
    <dbReference type="NCBI Taxonomy" id="3917"/>
    <lineage>
        <taxon>Eukaryota</taxon>
        <taxon>Viridiplantae</taxon>
        <taxon>Streptophyta</taxon>
        <taxon>Embryophyta</taxon>
        <taxon>Tracheophyta</taxon>
        <taxon>Spermatophyta</taxon>
        <taxon>Magnoliopsida</taxon>
        <taxon>eudicotyledons</taxon>
        <taxon>Gunneridae</taxon>
        <taxon>Pentapetalae</taxon>
        <taxon>rosids</taxon>
        <taxon>fabids</taxon>
        <taxon>Fabales</taxon>
        <taxon>Fabaceae</taxon>
        <taxon>Papilionoideae</taxon>
        <taxon>50 kb inversion clade</taxon>
        <taxon>NPAAA clade</taxon>
        <taxon>indigoferoid/millettioid clade</taxon>
        <taxon>Phaseoleae</taxon>
        <taxon>Vigna</taxon>
    </lineage>
</organism>
<reference evidence="2 3" key="1">
    <citation type="submission" date="2019-04" db="EMBL/GenBank/DDBJ databases">
        <title>An improved genome assembly and genetic linkage map for asparagus bean, Vigna unguiculata ssp. sesquipedialis.</title>
        <authorList>
            <person name="Xia Q."/>
            <person name="Zhang R."/>
            <person name="Dong Y."/>
        </authorList>
    </citation>
    <scope>NUCLEOTIDE SEQUENCE [LARGE SCALE GENOMIC DNA]</scope>
    <source>
        <tissue evidence="2">Leaf</tissue>
    </source>
</reference>
<protein>
    <submittedName>
        <fullName evidence="2">Uncharacterized protein</fullName>
    </submittedName>
</protein>
<name>A0A4D6LC75_VIGUN</name>
<evidence type="ECO:0000256" key="1">
    <source>
        <dbReference type="SAM" id="MobiDB-lite"/>
    </source>
</evidence>
<accession>A0A4D6LC75</accession>
<keyword evidence="3" id="KW-1185">Reference proteome</keyword>
<sequence>MSSSSDRVSLSSSSSERSGGSGSSRADYSDREELGNIGRIPMERVVEVREDPPEELAESSWPAKTWYEWVAVDVRTQQSLFRWSRLLKSWLNCTPIFEKGARKDIVVPERVVIKQAGRSHFYTVDGNTKFPFFWTGNPWRYKVISREDLSVADKEILKVSFCSFECYFMFEHSDGCMLWVAGHMGKKNLTLFQALRKEKAAKARAAGSTKVPNLQESLIDMHVHGGTKRKAELSTRPDKGNDVKKVQTALMGPRSSSGGKGPEARLIELPETTVRKDIKINMPKTLIDSIDNMELNTLVKAMVEFSSKTLILSRHTRYPENIKIKI</sequence>
<gene>
    <name evidence="2" type="ORF">DEO72_LG3g680</name>
</gene>
<evidence type="ECO:0000313" key="2">
    <source>
        <dbReference type="EMBL" id="QCD86159.1"/>
    </source>
</evidence>